<reference evidence="2 3" key="2">
    <citation type="submission" date="2021-08" db="EMBL/GenBank/DDBJ databases">
        <title>Massilia sp. R798.</title>
        <authorList>
            <person name="Baek J.H."/>
            <person name="Jung H.S."/>
            <person name="Kim K.R."/>
            <person name="Jeon C.O."/>
        </authorList>
    </citation>
    <scope>NUCLEOTIDE SEQUENCE [LARGE SCALE GENOMIC DNA]</scope>
    <source>
        <strain evidence="2 3">R798</strain>
    </source>
</reference>
<dbReference type="SUPFAM" id="SSF52833">
    <property type="entry name" value="Thioredoxin-like"/>
    <property type="match status" value="1"/>
</dbReference>
<evidence type="ECO:0000259" key="1">
    <source>
        <dbReference type="PROSITE" id="PS51352"/>
    </source>
</evidence>
<dbReference type="RefSeq" id="WP_223465977.1">
    <property type="nucleotide sequence ID" value="NZ_JAFBIL020000001.1"/>
</dbReference>
<organism evidence="2 3">
    <name type="scientific">Massilia soli</name>
    <dbReference type="NCBI Taxonomy" id="2792854"/>
    <lineage>
        <taxon>Bacteria</taxon>
        <taxon>Pseudomonadati</taxon>
        <taxon>Pseudomonadota</taxon>
        <taxon>Betaproteobacteria</taxon>
        <taxon>Burkholderiales</taxon>
        <taxon>Oxalobacteraceae</taxon>
        <taxon>Telluria group</taxon>
        <taxon>Massilia</taxon>
    </lineage>
</organism>
<dbReference type="Proteomes" id="UP000809349">
    <property type="component" value="Unassembled WGS sequence"/>
</dbReference>
<sequence>MAELNWFEGDAAAAFAQAQALDRPLFLYWGAQWCPPCNRIKSTTFARADFAELAGSFVALHIDGDAPGAQQLAAQYKLRSYPTLVVFKPDGTEVTRLPCEVSGARFVRTLGLALRATYTVAQSLSAALSRERRLADDEWRLLSFYAWDTDEHQVLKNLDFAAALASMTRACTLPHAGLRLEWHALHAAAMGGKAGIDQRTVISRIGAALADPNTVCAQMDLVITYAVDLVRFLTEPGSEARIAFAQTWAAALEALESDTTLDLTDQLSALRVRVRLARLGAPIDGMAALARARVAAALAAVSEPALRHAVLNTGAGILADAGLLDEADALLAGALGQSHSPFYFMHSLATISKKRGDPARAIDWYEQAWAGARGSATRLQWGATYLQGLVDFAPHDIARIELLSGQIMSELSDMVGPASQRNGTQLAQIAGKLGVWTGRGERALALRQMAVDLAGQGERRNDR</sequence>
<evidence type="ECO:0000313" key="3">
    <source>
        <dbReference type="Proteomes" id="UP000809349"/>
    </source>
</evidence>
<dbReference type="InterPro" id="IPR036249">
    <property type="entry name" value="Thioredoxin-like_sf"/>
</dbReference>
<dbReference type="Gene3D" id="3.40.30.10">
    <property type="entry name" value="Glutaredoxin"/>
    <property type="match status" value="1"/>
</dbReference>
<feature type="domain" description="Thioredoxin" evidence="1">
    <location>
        <begin position="1"/>
        <end position="115"/>
    </location>
</feature>
<protein>
    <submittedName>
        <fullName evidence="2">Thioredoxin family protein</fullName>
    </submittedName>
</protein>
<gene>
    <name evidence="2" type="ORF">I4X03_004095</name>
</gene>
<accession>A0ABS7SJR2</accession>
<keyword evidence="3" id="KW-1185">Reference proteome</keyword>
<dbReference type="PROSITE" id="PS51352">
    <property type="entry name" value="THIOREDOXIN_2"/>
    <property type="match status" value="1"/>
</dbReference>
<dbReference type="Pfam" id="PF13899">
    <property type="entry name" value="Thioredoxin_7"/>
    <property type="match status" value="1"/>
</dbReference>
<name>A0ABS7SJR2_9BURK</name>
<dbReference type="InterPro" id="IPR013766">
    <property type="entry name" value="Thioredoxin_domain"/>
</dbReference>
<proteinExistence type="predicted"/>
<evidence type="ECO:0000313" key="2">
    <source>
        <dbReference type="EMBL" id="MBZ2206438.1"/>
    </source>
</evidence>
<comment type="caution">
    <text evidence="2">The sequence shown here is derived from an EMBL/GenBank/DDBJ whole genome shotgun (WGS) entry which is preliminary data.</text>
</comment>
<dbReference type="CDD" id="cd02947">
    <property type="entry name" value="TRX_family"/>
    <property type="match status" value="1"/>
</dbReference>
<reference evidence="2 3" key="1">
    <citation type="submission" date="2021-01" db="EMBL/GenBank/DDBJ databases">
        <authorList>
            <person name="Ruan W."/>
            <person name="Khan S.A."/>
            <person name="Jeon C.O."/>
        </authorList>
    </citation>
    <scope>NUCLEOTIDE SEQUENCE [LARGE SCALE GENOMIC DNA]</scope>
    <source>
        <strain evidence="2 3">R798</strain>
    </source>
</reference>
<dbReference type="EMBL" id="JAFBIL020000001">
    <property type="protein sequence ID" value="MBZ2206438.1"/>
    <property type="molecule type" value="Genomic_DNA"/>
</dbReference>